<dbReference type="GO" id="GO:0005976">
    <property type="term" value="P:polysaccharide metabolic process"/>
    <property type="evidence" value="ECO:0007669"/>
    <property type="project" value="InterPro"/>
</dbReference>
<feature type="domain" description="Mannose-6-phosphate isomerase type II C-terminal" evidence="3">
    <location>
        <begin position="158"/>
        <end position="213"/>
    </location>
</feature>
<dbReference type="PANTHER" id="PTHR43793">
    <property type="entry name" value="FAD SYNTHASE"/>
    <property type="match status" value="1"/>
</dbReference>
<accession>A0A382X5P0</accession>
<keyword evidence="1" id="KW-0808">Transferase</keyword>
<gene>
    <name evidence="5" type="ORF">METZ01_LOCUS418435</name>
</gene>
<dbReference type="GO" id="GO:0016779">
    <property type="term" value="F:nucleotidyltransferase activity"/>
    <property type="evidence" value="ECO:0007669"/>
    <property type="project" value="UniProtKB-KW"/>
</dbReference>
<dbReference type="Gene3D" id="2.60.120.10">
    <property type="entry name" value="Jelly Rolls"/>
    <property type="match status" value="1"/>
</dbReference>
<dbReference type="Gene3D" id="3.40.50.620">
    <property type="entry name" value="HUPs"/>
    <property type="match status" value="1"/>
</dbReference>
<evidence type="ECO:0000259" key="4">
    <source>
        <dbReference type="Pfam" id="PF01467"/>
    </source>
</evidence>
<organism evidence="5">
    <name type="scientific">marine metagenome</name>
    <dbReference type="NCBI Taxonomy" id="408172"/>
    <lineage>
        <taxon>unclassified sequences</taxon>
        <taxon>metagenomes</taxon>
        <taxon>ecological metagenomes</taxon>
    </lineage>
</organism>
<dbReference type="Pfam" id="PF01467">
    <property type="entry name" value="CTP_transf_like"/>
    <property type="match status" value="1"/>
</dbReference>
<dbReference type="PANTHER" id="PTHR43793:SF1">
    <property type="entry name" value="FAD SYNTHASE"/>
    <property type="match status" value="1"/>
</dbReference>
<dbReference type="SUPFAM" id="SSF51182">
    <property type="entry name" value="RmlC-like cupins"/>
    <property type="match status" value="1"/>
</dbReference>
<evidence type="ECO:0000256" key="1">
    <source>
        <dbReference type="ARBA" id="ARBA00022679"/>
    </source>
</evidence>
<evidence type="ECO:0000313" key="5">
    <source>
        <dbReference type="EMBL" id="SVD65581.1"/>
    </source>
</evidence>
<sequence length="233" mass="26311">MVGKAAVINIYVNKIVLVTGGFDPIHSGHIEYFKAARKLGDELWVGINSDAWLIRKKGRAFMPFNERIEIIKNLKMVDKVIDVVNDDKNNDAGGAIFKAFSIGATNVIFANGGDRTKENIPEMKQWGNNPNVEFIFGVGGDNKKNSSSWILDEWKSPKTIRNWGWYRVLDNKPGYKVKELVIEPGKSLSMQRHFYRSEHWYVLKGTCIIKTEGAAGIQSLELEELSRGYCIDA</sequence>
<reference evidence="5" key="1">
    <citation type="submission" date="2018-05" db="EMBL/GenBank/DDBJ databases">
        <authorList>
            <person name="Lanie J.A."/>
            <person name="Ng W.-L."/>
            <person name="Kazmierczak K.M."/>
            <person name="Andrzejewski T.M."/>
            <person name="Davidsen T.M."/>
            <person name="Wayne K.J."/>
            <person name="Tettelin H."/>
            <person name="Glass J.I."/>
            <person name="Rusch D."/>
            <person name="Podicherti R."/>
            <person name="Tsui H.-C.T."/>
            <person name="Winkler M.E."/>
        </authorList>
    </citation>
    <scope>NUCLEOTIDE SEQUENCE</scope>
</reference>
<dbReference type="CDD" id="cd02213">
    <property type="entry name" value="cupin_PMI_typeII_C"/>
    <property type="match status" value="1"/>
</dbReference>
<dbReference type="InterPro" id="IPR050385">
    <property type="entry name" value="Archaeal_FAD_synthase"/>
</dbReference>
<feature type="domain" description="Cytidyltransferase-like" evidence="4">
    <location>
        <begin position="18"/>
        <end position="95"/>
    </location>
</feature>
<proteinExistence type="predicted"/>
<dbReference type="EMBL" id="UINC01164631">
    <property type="protein sequence ID" value="SVD65581.1"/>
    <property type="molecule type" value="Genomic_DNA"/>
</dbReference>
<dbReference type="InterPro" id="IPR001538">
    <property type="entry name" value="Man6P_isomerase-2_C"/>
</dbReference>
<dbReference type="InterPro" id="IPR014710">
    <property type="entry name" value="RmlC-like_jellyroll"/>
</dbReference>
<protein>
    <recommendedName>
        <fullName evidence="6">Cytidyltransferase-like domain-containing protein</fullName>
    </recommendedName>
</protein>
<dbReference type="AlphaFoldDB" id="A0A382X5P0"/>
<dbReference type="InterPro" id="IPR014729">
    <property type="entry name" value="Rossmann-like_a/b/a_fold"/>
</dbReference>
<feature type="non-terminal residue" evidence="5">
    <location>
        <position position="233"/>
    </location>
</feature>
<dbReference type="NCBIfam" id="TIGR00125">
    <property type="entry name" value="cyt_tran_rel"/>
    <property type="match status" value="1"/>
</dbReference>
<name>A0A382X5P0_9ZZZZ</name>
<evidence type="ECO:0008006" key="6">
    <source>
        <dbReference type="Google" id="ProtNLM"/>
    </source>
</evidence>
<dbReference type="InterPro" id="IPR004821">
    <property type="entry name" value="Cyt_trans-like"/>
</dbReference>
<dbReference type="InterPro" id="IPR011051">
    <property type="entry name" value="RmlC_Cupin_sf"/>
</dbReference>
<keyword evidence="2" id="KW-0548">Nucleotidyltransferase</keyword>
<evidence type="ECO:0000259" key="3">
    <source>
        <dbReference type="Pfam" id="PF01050"/>
    </source>
</evidence>
<dbReference type="Pfam" id="PF01050">
    <property type="entry name" value="MannoseP_isomer"/>
    <property type="match status" value="1"/>
</dbReference>
<evidence type="ECO:0000256" key="2">
    <source>
        <dbReference type="ARBA" id="ARBA00022695"/>
    </source>
</evidence>
<dbReference type="SUPFAM" id="SSF52374">
    <property type="entry name" value="Nucleotidylyl transferase"/>
    <property type="match status" value="1"/>
</dbReference>